<evidence type="ECO:0000313" key="1">
    <source>
        <dbReference type="EMBL" id="EHP29137.1"/>
    </source>
</evidence>
<protein>
    <submittedName>
        <fullName evidence="1">Protein containing Caspase domain</fullName>
    </submittedName>
</protein>
<keyword evidence="2" id="KW-1185">Reference proteome</keyword>
<dbReference type="Gene3D" id="3.40.50.1460">
    <property type="match status" value="1"/>
</dbReference>
<dbReference type="SUPFAM" id="SSF52129">
    <property type="entry name" value="Caspase-like"/>
    <property type="match status" value="1"/>
</dbReference>
<proteinExistence type="predicted"/>
<name>H1FVT9_SULGG</name>
<dbReference type="EMBL" id="AFRZ01000001">
    <property type="protein sequence ID" value="EHP29137.1"/>
    <property type="molecule type" value="Genomic_DNA"/>
</dbReference>
<gene>
    <name evidence="1" type="primary">ctpA</name>
    <name evidence="1" type="ORF">SMGD1_0610</name>
</gene>
<dbReference type="AlphaFoldDB" id="H1FVT9"/>
<dbReference type="RefSeq" id="WP_008340604.1">
    <property type="nucleotide sequence ID" value="NZ_AFRZ01000001.1"/>
</dbReference>
<organism evidence="1 2">
    <name type="scientific">Sulfurimonas gotlandica (strain DSM 19862 / JCM 16533 / GD1)</name>
    <dbReference type="NCBI Taxonomy" id="929558"/>
    <lineage>
        <taxon>Bacteria</taxon>
        <taxon>Pseudomonadati</taxon>
        <taxon>Campylobacterota</taxon>
        <taxon>Epsilonproteobacteria</taxon>
        <taxon>Campylobacterales</taxon>
        <taxon>Sulfurimonadaceae</taxon>
        <taxon>Sulfurimonas</taxon>
    </lineage>
</organism>
<dbReference type="PATRIC" id="fig|929558.5.peg.609"/>
<sequence length="195" mass="21663">MLINENASQAKIKTSMKKMLRRVKSGDSIYFYYNGHGVPVPSLNNEPFMLASNTEPDFVADESFFALKNIYAQLSASKADKIVAIVDSCFSGVTDGKAVLKGVAATKMVAKSVEFDKNRMVVMSAGKGNQYSNGYDKKAHRLFSFYVMKNIIEGDSDIKTLFKDTKAQTYDTSLEEYGDVRAQEPTIEGNFRLSL</sequence>
<dbReference type="InterPro" id="IPR029030">
    <property type="entry name" value="Caspase-like_dom_sf"/>
</dbReference>
<dbReference type="STRING" id="929558.SMGD1_0610"/>
<dbReference type="Proteomes" id="UP000006431">
    <property type="component" value="Unassembled WGS sequence"/>
</dbReference>
<dbReference type="HOGENOM" id="CLU_1395684_0_0_7"/>
<accession>H1FVT9</accession>
<comment type="caution">
    <text evidence="1">The sequence shown here is derived from an EMBL/GenBank/DDBJ whole genome shotgun (WGS) entry which is preliminary data.</text>
</comment>
<dbReference type="OrthoDB" id="9768004at2"/>
<dbReference type="eggNOG" id="COG4249">
    <property type="taxonomic scope" value="Bacteria"/>
</dbReference>
<reference evidence="1 2" key="1">
    <citation type="journal article" date="2012" name="Proc. Natl. Acad. Sci. U.S.A.">
        <title>Genome and physiology of a model Epsilonproteobacterium responsible for sulfide detoxification in marine oxygen depletion zones.</title>
        <authorList>
            <person name="Grote J."/>
            <person name="Schott T."/>
            <person name="Bruckner C.G."/>
            <person name="Glockner F.O."/>
            <person name="Jost G."/>
            <person name="Teeling H."/>
            <person name="Labrenz M."/>
            <person name="Jurgens K."/>
        </authorList>
    </citation>
    <scope>NUCLEOTIDE SEQUENCE [LARGE SCALE GENOMIC DNA]</scope>
    <source>
        <strain evidence="1 2">GD1</strain>
    </source>
</reference>
<evidence type="ECO:0000313" key="2">
    <source>
        <dbReference type="Proteomes" id="UP000006431"/>
    </source>
</evidence>